<sequence length="38" mass="4495">MIIGVATYLTNLYFKRRWTKMYQQSLDRGYGGPPPQDE</sequence>
<reference evidence="1" key="1">
    <citation type="submission" date="2013-10" db="EMBL/GenBank/DDBJ databases">
        <title>Antibiotic resistance diversity of beta-lactamase producers in the General Hospital Vienna.</title>
        <authorList>
            <person name="Barisic I."/>
            <person name="Mitteregger D."/>
            <person name="Hirschl A.M."/>
            <person name="Noehammer C."/>
            <person name="Wiesinger-Mayr H."/>
        </authorList>
    </citation>
    <scope>NUCLEOTIDE SEQUENCE [LARGE SCALE GENOMIC DNA]</scope>
    <source>
        <strain evidence="1">IS43</strain>
    </source>
</reference>
<evidence type="ECO:0000313" key="1">
    <source>
        <dbReference type="EMBL" id="CDL07336.1"/>
    </source>
</evidence>
<proteinExistence type="predicted"/>
<name>W1DCU5_KLEPN</name>
<keyword evidence="2" id="KW-1185">Reference proteome</keyword>
<comment type="caution">
    <text evidence="1">The sequence shown here is derived from an EMBL/GenBank/DDBJ whole genome shotgun (WGS) entry which is preliminary data.</text>
</comment>
<organism evidence="1 2">
    <name type="scientific">Klebsiella pneumoniae IS43</name>
    <dbReference type="NCBI Taxonomy" id="1432552"/>
    <lineage>
        <taxon>Bacteria</taxon>
        <taxon>Pseudomonadati</taxon>
        <taxon>Pseudomonadota</taxon>
        <taxon>Gammaproteobacteria</taxon>
        <taxon>Enterobacterales</taxon>
        <taxon>Enterobacteriaceae</taxon>
        <taxon>Klebsiella/Raoultella group</taxon>
        <taxon>Klebsiella</taxon>
        <taxon>Klebsiella pneumoniae complex</taxon>
    </lineage>
</organism>
<dbReference type="AlphaFoldDB" id="W1DCU5"/>
<accession>W1DCU5</accession>
<dbReference type="GO" id="GO:0140911">
    <property type="term" value="F:pore-forming activity"/>
    <property type="evidence" value="ECO:0007669"/>
    <property type="project" value="InterPro"/>
</dbReference>
<dbReference type="InterPro" id="IPR007054">
    <property type="entry name" value="Lysis_S"/>
</dbReference>
<dbReference type="Proteomes" id="UP000019183">
    <property type="component" value="Unassembled WGS sequence"/>
</dbReference>
<protein>
    <submittedName>
        <fullName evidence="1">Uncharacterized protein</fullName>
    </submittedName>
</protein>
<dbReference type="EMBL" id="CBWK010000027">
    <property type="protein sequence ID" value="CDL07336.1"/>
    <property type="molecule type" value="Genomic_DNA"/>
</dbReference>
<dbReference type="Pfam" id="PF04971">
    <property type="entry name" value="Phage_holin_2_1"/>
    <property type="match status" value="1"/>
</dbReference>
<dbReference type="GO" id="GO:0001907">
    <property type="term" value="P:symbiont-mediated killing of host cell"/>
    <property type="evidence" value="ECO:0007669"/>
    <property type="project" value="InterPro"/>
</dbReference>
<evidence type="ECO:0000313" key="2">
    <source>
        <dbReference type="Proteomes" id="UP000019183"/>
    </source>
</evidence>